<reference evidence="2" key="1">
    <citation type="submission" date="2021-02" db="EMBL/GenBank/DDBJ databases">
        <authorList>
            <person name="Nieuwenhuis M."/>
            <person name="Van De Peppel L.J.J."/>
        </authorList>
    </citation>
    <scope>NUCLEOTIDE SEQUENCE</scope>
    <source>
        <strain evidence="2">D49</strain>
    </source>
</reference>
<dbReference type="EMBL" id="JABCKI010006168">
    <property type="protein sequence ID" value="KAG5635142.1"/>
    <property type="molecule type" value="Genomic_DNA"/>
</dbReference>
<accession>A0A9P7FUM1</accession>
<protein>
    <submittedName>
        <fullName evidence="2">Uncharacterized protein</fullName>
    </submittedName>
</protein>
<sequence>MGQYFTILNLDNSLPVKTVMGGKFGECFWSMHHAKIEDALWRPPGERVTTKSYSEPKEKGQSSFLRGFHDSENAANHMASAFYGLSNEVIDLIYKKFDNLEEVILLAVTCQRSYEISRRHLERWVQQLFVVSWAGDRLICIGDYAQMDDLPPGMLTDEEREYLADRCEHPADDNEQLTDDCASRENDHDADETSLWEKLGSLQLRHPKSAIRQIRINDPNSSRYSDWGLYLFYMTKRAMSIMGKDTKMGLLDDGDREALSELLTIDRKTLYTHASDWYPTHALRNLTKKEYVRGDAIERVRREPDARAQRLDNLSFNHILAARFTWSSDPSLSMSYEGPLHRGVWAGHRFDVVEIGCLYNGQESLDGWKDVSEEVIAEVREIAKADFQ</sequence>
<evidence type="ECO:0000313" key="3">
    <source>
        <dbReference type="Proteomes" id="UP000717328"/>
    </source>
</evidence>
<keyword evidence="3" id="KW-1185">Reference proteome</keyword>
<organism evidence="2 3">
    <name type="scientific">Sphagnurus paluster</name>
    <dbReference type="NCBI Taxonomy" id="117069"/>
    <lineage>
        <taxon>Eukaryota</taxon>
        <taxon>Fungi</taxon>
        <taxon>Dikarya</taxon>
        <taxon>Basidiomycota</taxon>
        <taxon>Agaricomycotina</taxon>
        <taxon>Agaricomycetes</taxon>
        <taxon>Agaricomycetidae</taxon>
        <taxon>Agaricales</taxon>
        <taxon>Tricholomatineae</taxon>
        <taxon>Lyophyllaceae</taxon>
        <taxon>Sphagnurus</taxon>
    </lineage>
</organism>
<reference evidence="2" key="2">
    <citation type="submission" date="2021-10" db="EMBL/GenBank/DDBJ databases">
        <title>Phylogenomics reveals ancestral predisposition of the termite-cultivated fungus Termitomyces towards a domesticated lifestyle.</title>
        <authorList>
            <person name="Auxier B."/>
            <person name="Grum-Grzhimaylo A."/>
            <person name="Cardenas M.E."/>
            <person name="Lodge J.D."/>
            <person name="Laessoe T."/>
            <person name="Pedersen O."/>
            <person name="Smith M.E."/>
            <person name="Kuyper T.W."/>
            <person name="Franco-Molano E.A."/>
            <person name="Baroni T.J."/>
            <person name="Aanen D.K."/>
        </authorList>
    </citation>
    <scope>NUCLEOTIDE SEQUENCE</scope>
    <source>
        <strain evidence="2">D49</strain>
    </source>
</reference>
<dbReference type="AlphaFoldDB" id="A0A9P7FUM1"/>
<dbReference type="OrthoDB" id="2588098at2759"/>
<name>A0A9P7FUM1_9AGAR</name>
<evidence type="ECO:0000313" key="2">
    <source>
        <dbReference type="EMBL" id="KAG5635142.1"/>
    </source>
</evidence>
<comment type="caution">
    <text evidence="2">The sequence shown here is derived from an EMBL/GenBank/DDBJ whole genome shotgun (WGS) entry which is preliminary data.</text>
</comment>
<gene>
    <name evidence="2" type="ORF">H0H81_012293</name>
</gene>
<feature type="region of interest" description="Disordered" evidence="1">
    <location>
        <begin position="169"/>
        <end position="188"/>
    </location>
</feature>
<proteinExistence type="predicted"/>
<dbReference type="Proteomes" id="UP000717328">
    <property type="component" value="Unassembled WGS sequence"/>
</dbReference>
<evidence type="ECO:0000256" key="1">
    <source>
        <dbReference type="SAM" id="MobiDB-lite"/>
    </source>
</evidence>